<gene>
    <name evidence="3" type="ORF">MPAN_008210</name>
</gene>
<dbReference type="InterPro" id="IPR029479">
    <property type="entry name" value="Nitroreductase"/>
</dbReference>
<dbReference type="KEGG" id="manr:MPAN_008210"/>
<dbReference type="Gene3D" id="3.40.109.10">
    <property type="entry name" value="NADH Oxidase"/>
    <property type="match status" value="1"/>
</dbReference>
<dbReference type="PANTHER" id="PTHR43673">
    <property type="entry name" value="NAD(P)H NITROREDUCTASE YDGI-RELATED"/>
    <property type="match status" value="1"/>
</dbReference>
<keyword evidence="4" id="KW-1185">Reference proteome</keyword>
<dbReference type="SUPFAM" id="SSF55469">
    <property type="entry name" value="FMN-dependent nitroreductase-like"/>
    <property type="match status" value="1"/>
</dbReference>
<keyword evidence="2" id="KW-0560">Oxidoreductase</keyword>
<name>A0A7U9XVK9_9MOLU</name>
<evidence type="ECO:0000313" key="3">
    <source>
        <dbReference type="EMBL" id="BCR35928.1"/>
    </source>
</evidence>
<comment type="similarity">
    <text evidence="1">Belongs to the nitroreductase family.</text>
</comment>
<dbReference type="GO" id="GO:0016491">
    <property type="term" value="F:oxidoreductase activity"/>
    <property type="evidence" value="ECO:0007669"/>
    <property type="project" value="UniProtKB-KW"/>
</dbReference>
<protein>
    <submittedName>
        <fullName evidence="3">NAD(P)H nitroreductase</fullName>
    </submittedName>
</protein>
<dbReference type="PANTHER" id="PTHR43673:SF10">
    <property type="entry name" value="NADH DEHYDROGENASE_NAD(P)H NITROREDUCTASE XCC3605-RELATED"/>
    <property type="match status" value="1"/>
</dbReference>
<sequence length="202" mass="23295">MKELLERRSIRIYDPTVKISKTEMTEMLEKATRAPSSMNMQSWRFYIVETPEAKEKLRPILYGNQSQLDTSAAMICIFTDLKKFQYAEKIFDKAIDHKIMPSDVKERQLRSISNMVDNLTEISIEKTGWLDGGLVSMQLMHVARSHGYDTCPIGGFKHEEIAEALSIDKNRYKPVMILSIGKRAEDGYHSVRLDSKDITTWL</sequence>
<dbReference type="RefSeq" id="WP_176239773.1">
    <property type="nucleotide sequence ID" value="NZ_AP024412.1"/>
</dbReference>
<dbReference type="EMBL" id="AP024412">
    <property type="protein sequence ID" value="BCR35928.1"/>
    <property type="molecule type" value="Genomic_DNA"/>
</dbReference>
<accession>A0A7U9XVK9</accession>
<evidence type="ECO:0000256" key="1">
    <source>
        <dbReference type="ARBA" id="ARBA00007118"/>
    </source>
</evidence>
<dbReference type="Pfam" id="PF00881">
    <property type="entry name" value="Nitroreductase"/>
    <property type="match status" value="1"/>
</dbReference>
<reference evidence="3" key="1">
    <citation type="submission" date="2021-01" db="EMBL/GenBank/DDBJ databases">
        <title>Draft genome sequence of Acholeplasmataceae bacterium strain Mahy22.</title>
        <authorList>
            <person name="Watanabe M."/>
            <person name="Kojima H."/>
            <person name="Fukui M."/>
        </authorList>
    </citation>
    <scope>NUCLEOTIDE SEQUENCE</scope>
    <source>
        <strain evidence="3">Mahy22</strain>
    </source>
</reference>
<dbReference type="CDD" id="cd02137">
    <property type="entry name" value="MhqN-like"/>
    <property type="match status" value="1"/>
</dbReference>
<dbReference type="Proteomes" id="UP000620133">
    <property type="component" value="Chromosome"/>
</dbReference>
<proteinExistence type="inferred from homology"/>
<organism evidence="3 4">
    <name type="scientific">Mariniplasma anaerobium</name>
    <dbReference type="NCBI Taxonomy" id="2735436"/>
    <lineage>
        <taxon>Bacteria</taxon>
        <taxon>Bacillati</taxon>
        <taxon>Mycoplasmatota</taxon>
        <taxon>Mollicutes</taxon>
        <taxon>Acholeplasmatales</taxon>
        <taxon>Acholeplasmataceae</taxon>
        <taxon>Mariniplasma</taxon>
    </lineage>
</organism>
<evidence type="ECO:0000256" key="2">
    <source>
        <dbReference type="ARBA" id="ARBA00023002"/>
    </source>
</evidence>
<dbReference type="AlphaFoldDB" id="A0A7U9XVK9"/>
<evidence type="ECO:0000313" key="4">
    <source>
        <dbReference type="Proteomes" id="UP000620133"/>
    </source>
</evidence>
<dbReference type="InterPro" id="IPR000415">
    <property type="entry name" value="Nitroreductase-like"/>
</dbReference>